<evidence type="ECO:0000313" key="1">
    <source>
        <dbReference type="EMBL" id="HIV62704.1"/>
    </source>
</evidence>
<gene>
    <name evidence="1" type="ORF">H9746_07700</name>
</gene>
<evidence type="ECO:0000313" key="2">
    <source>
        <dbReference type="Proteomes" id="UP000886808"/>
    </source>
</evidence>
<dbReference type="EMBL" id="DXIE01000045">
    <property type="protein sequence ID" value="HIV62704.1"/>
    <property type="molecule type" value="Genomic_DNA"/>
</dbReference>
<name>A0A9D1PIG9_9FIRM</name>
<dbReference type="Proteomes" id="UP000886808">
    <property type="component" value="Unassembled WGS sequence"/>
</dbReference>
<protein>
    <submittedName>
        <fullName evidence="1">DUF4914 family protein</fullName>
    </submittedName>
</protein>
<proteinExistence type="predicted"/>
<dbReference type="AlphaFoldDB" id="A0A9D1PIG9"/>
<organism evidence="1 2">
    <name type="scientific">Candidatus Butyricicoccus avistercoris</name>
    <dbReference type="NCBI Taxonomy" id="2838518"/>
    <lineage>
        <taxon>Bacteria</taxon>
        <taxon>Bacillati</taxon>
        <taxon>Bacillota</taxon>
        <taxon>Clostridia</taxon>
        <taxon>Eubacteriales</taxon>
        <taxon>Butyricicoccaceae</taxon>
        <taxon>Butyricicoccus</taxon>
    </lineage>
</organism>
<accession>A0A9D1PIG9</accession>
<reference evidence="1" key="2">
    <citation type="submission" date="2021-04" db="EMBL/GenBank/DDBJ databases">
        <authorList>
            <person name="Gilroy R."/>
        </authorList>
    </citation>
    <scope>NUCLEOTIDE SEQUENCE</scope>
    <source>
        <strain evidence="1">CHK193-4272</strain>
    </source>
</reference>
<reference evidence="1" key="1">
    <citation type="journal article" date="2021" name="PeerJ">
        <title>Extensive microbial diversity within the chicken gut microbiome revealed by metagenomics and culture.</title>
        <authorList>
            <person name="Gilroy R."/>
            <person name="Ravi A."/>
            <person name="Getino M."/>
            <person name="Pursley I."/>
            <person name="Horton D.L."/>
            <person name="Alikhan N.F."/>
            <person name="Baker D."/>
            <person name="Gharbi K."/>
            <person name="Hall N."/>
            <person name="Watson M."/>
            <person name="Adriaenssens E.M."/>
            <person name="Foster-Nyarko E."/>
            <person name="Jarju S."/>
            <person name="Secka A."/>
            <person name="Antonio M."/>
            <person name="Oren A."/>
            <person name="Chaudhuri R.R."/>
            <person name="La Ragione R."/>
            <person name="Hildebrand F."/>
            <person name="Pallen M.J."/>
        </authorList>
    </citation>
    <scope>NUCLEOTIDE SEQUENCE</scope>
    <source>
        <strain evidence="1">CHK193-4272</strain>
    </source>
</reference>
<dbReference type="SUPFAM" id="SSF53795">
    <property type="entry name" value="PEP carboxykinase-like"/>
    <property type="match status" value="1"/>
</dbReference>
<dbReference type="Pfam" id="PF16260">
    <property type="entry name" value="DUF4914"/>
    <property type="match status" value="1"/>
</dbReference>
<dbReference type="InterPro" id="IPR032583">
    <property type="entry name" value="DUF4914"/>
</dbReference>
<sequence length="623" mass="69974">MNRLLKKFTFSPEIVDVIENCKGIFIPTTKQELYEMVFGTGRSGKYDVVYDVPEKGEVVEATVVRAKNGVVVNYVEDYMRRRDPDCMRIGDDKPTDKPRFADVYGFPFSDMKKTTLEWLKTQELIFMPFNSGGNVYGYGSMLICPRNAAFFAFALAHLQGFVSAEETDGYAPRAIVYVAPPFRHTHFNGKQVVVHNRLDDCHEVFSYNLYPGPSAKKGVYSVLLDIGEQEDWVTAHASAARLTTQYDNELVIMHEGASGGGKSEMLQDIARTEDGRVLLSENTVTGEKTLLNMGRTAMIEPVCDDMATCYPKLQTGSGKLALVDGEDGWFLRMDGVTHYGCDPVYERICTEPDEPLCFFNIQGVVGATSLIWEHTLDSNGKPCPNPRAIVPRAKVPHIVTEPVEVDIRSFGTRMPPSTRENPNYGIMGMLHFIPPALAWMWRLVAPRGFKNPSIVGGGDLKSEGVGSYWPFATGMRVKQANLLLKQIIDNPNTRYVLIPNQHIGVYKVGFAAEWISREWLSRHNGHVKTEKLTPARCPLLGYAMTEMTIEGQSIRSKYLRTELQDRMGEDGYDAGAKILTDFFAKELEKFYTDDLDPLGKQIIDCFRNGGTLEDYCKLTPMHF</sequence>
<comment type="caution">
    <text evidence="1">The sequence shown here is derived from an EMBL/GenBank/DDBJ whole genome shotgun (WGS) entry which is preliminary data.</text>
</comment>